<dbReference type="InterPro" id="IPR049975">
    <property type="entry name" value="SAV_915-like_dom"/>
</dbReference>
<dbReference type="Proteomes" id="UP001596066">
    <property type="component" value="Unassembled WGS sequence"/>
</dbReference>
<feature type="domain" description="SseB protein N-terminal" evidence="2">
    <location>
        <begin position="29"/>
        <end position="86"/>
    </location>
</feature>
<evidence type="ECO:0000313" key="3">
    <source>
        <dbReference type="EMBL" id="MFC5644540.1"/>
    </source>
</evidence>
<keyword evidence="4" id="KW-1185">Reference proteome</keyword>
<dbReference type="EMBL" id="JBHSOC010000048">
    <property type="protein sequence ID" value="MFC5644540.1"/>
    <property type="molecule type" value="Genomic_DNA"/>
</dbReference>
<accession>A0ABW0VGH8</accession>
<dbReference type="RefSeq" id="WP_346147180.1">
    <property type="nucleotide sequence ID" value="NZ_BAAAUA010000032.1"/>
</dbReference>
<reference evidence="4" key="1">
    <citation type="journal article" date="2019" name="Int. J. Syst. Evol. Microbiol.">
        <title>The Global Catalogue of Microorganisms (GCM) 10K type strain sequencing project: providing services to taxonomists for standard genome sequencing and annotation.</title>
        <authorList>
            <consortium name="The Broad Institute Genomics Platform"/>
            <consortium name="The Broad Institute Genome Sequencing Center for Infectious Disease"/>
            <person name="Wu L."/>
            <person name="Ma J."/>
        </authorList>
    </citation>
    <scope>NUCLEOTIDE SEQUENCE [LARGE SCALE GENOMIC DNA]</scope>
    <source>
        <strain evidence="4">CGMCC 4.1622</strain>
    </source>
</reference>
<evidence type="ECO:0000259" key="2">
    <source>
        <dbReference type="Pfam" id="PF07179"/>
    </source>
</evidence>
<evidence type="ECO:0000256" key="1">
    <source>
        <dbReference type="SAM" id="MobiDB-lite"/>
    </source>
</evidence>
<proteinExistence type="predicted"/>
<feature type="region of interest" description="Disordered" evidence="1">
    <location>
        <begin position="91"/>
        <end position="112"/>
    </location>
</feature>
<dbReference type="InterPro" id="IPR009839">
    <property type="entry name" value="SseB_N"/>
</dbReference>
<feature type="region of interest" description="Disordered" evidence="1">
    <location>
        <begin position="1"/>
        <end position="20"/>
    </location>
</feature>
<sequence>MITEDGAADDPHEHASRHVPVRTVGTAQVLRLFRHRDGSRCAVAFSTAKALHALLGADQESAELTEPALRELTEPLGVHHLVLDPALVAPPAGTRGRVPIASDAERRLEHQR</sequence>
<feature type="compositionally biased region" description="Basic and acidic residues" evidence="1">
    <location>
        <begin position="103"/>
        <end position="112"/>
    </location>
</feature>
<comment type="caution">
    <text evidence="3">The sequence shown here is derived from an EMBL/GenBank/DDBJ whole genome shotgun (WGS) entry which is preliminary data.</text>
</comment>
<evidence type="ECO:0000313" key="4">
    <source>
        <dbReference type="Proteomes" id="UP001596066"/>
    </source>
</evidence>
<gene>
    <name evidence="3" type="ORF">ACFPZF_24650</name>
</gene>
<organism evidence="3 4">
    <name type="scientific">Kitasatospora cinereorecta</name>
    <dbReference type="NCBI Taxonomy" id="285560"/>
    <lineage>
        <taxon>Bacteria</taxon>
        <taxon>Bacillati</taxon>
        <taxon>Actinomycetota</taxon>
        <taxon>Actinomycetes</taxon>
        <taxon>Kitasatosporales</taxon>
        <taxon>Streptomycetaceae</taxon>
        <taxon>Kitasatospora</taxon>
    </lineage>
</organism>
<dbReference type="NCBIfam" id="NF042914">
    <property type="entry name" value="SAV915_dom"/>
    <property type="match status" value="1"/>
</dbReference>
<name>A0ABW0VGH8_9ACTN</name>
<dbReference type="Pfam" id="PF07179">
    <property type="entry name" value="SseB"/>
    <property type="match status" value="1"/>
</dbReference>
<protein>
    <submittedName>
        <fullName evidence="3">SAV_915 family protein</fullName>
    </submittedName>
</protein>